<reference evidence="1 2" key="1">
    <citation type="submission" date="2018-06" db="EMBL/GenBank/DDBJ databases">
        <title>Marinomonas sp. YLB-05 draft genome sequence.</title>
        <authorList>
            <person name="Yu L."/>
            <person name="Tang X."/>
        </authorList>
    </citation>
    <scope>NUCLEOTIDE SEQUENCE [LARGE SCALE GENOMIC DNA]</scope>
    <source>
        <strain evidence="1 2">YLB-05</strain>
    </source>
</reference>
<organism evidence="1 2">
    <name type="scientific">Marinomonas piezotolerans</name>
    <dbReference type="NCBI Taxonomy" id="2213058"/>
    <lineage>
        <taxon>Bacteria</taxon>
        <taxon>Pseudomonadati</taxon>
        <taxon>Pseudomonadota</taxon>
        <taxon>Gammaproteobacteria</taxon>
        <taxon>Oceanospirillales</taxon>
        <taxon>Oceanospirillaceae</taxon>
        <taxon>Marinomonas</taxon>
    </lineage>
</organism>
<proteinExistence type="predicted"/>
<evidence type="ECO:0008006" key="3">
    <source>
        <dbReference type="Google" id="ProtNLM"/>
    </source>
</evidence>
<dbReference type="RefSeq" id="WP_115467588.1">
    <property type="nucleotide sequence ID" value="NZ_QKRA01000003.1"/>
</dbReference>
<gene>
    <name evidence="1" type="ORF">DN730_07930</name>
</gene>
<protein>
    <recommendedName>
        <fullName evidence="3">Morphogenetic protein</fullName>
    </recommendedName>
</protein>
<sequence>MKERPILLNTDMVKAVIDGRKTQTRRPVKKEHIEHIKYVAGSNDDDTEFDFLGLSYGKCQLDNGEAERPQWLLYCTEYPEEGVIPIGQGSGAVGDRLWVRETFAALDAGSYEQAKPTEGINQDIRYKASERLANQDADVRGYDWKPSIHMPRWACRLVLEITDVRIERVQEITEEDAKKEGMITEQMAADAGLSWRFGDRRQFQDLWRKLYPNSWENNDWVWVIDFKIVELNGKKMEQAA</sequence>
<dbReference type="Proteomes" id="UP000254326">
    <property type="component" value="Unassembled WGS sequence"/>
</dbReference>
<accession>A0A370U981</accession>
<dbReference type="AlphaFoldDB" id="A0A370U981"/>
<keyword evidence="2" id="KW-1185">Reference proteome</keyword>
<comment type="caution">
    <text evidence="1">The sequence shown here is derived from an EMBL/GenBank/DDBJ whole genome shotgun (WGS) entry which is preliminary data.</text>
</comment>
<evidence type="ECO:0000313" key="1">
    <source>
        <dbReference type="EMBL" id="RDL44325.1"/>
    </source>
</evidence>
<dbReference type="OrthoDB" id="72471at2"/>
<name>A0A370U981_9GAMM</name>
<evidence type="ECO:0000313" key="2">
    <source>
        <dbReference type="Proteomes" id="UP000254326"/>
    </source>
</evidence>
<dbReference type="EMBL" id="QKRA01000003">
    <property type="protein sequence ID" value="RDL44325.1"/>
    <property type="molecule type" value="Genomic_DNA"/>
</dbReference>